<protein>
    <submittedName>
        <fullName evidence="2">Uncharacterized protein</fullName>
    </submittedName>
</protein>
<organism evidence="1 2">
    <name type="scientific">Romanomermis culicivorax</name>
    <name type="common">Nematode worm</name>
    <dbReference type="NCBI Taxonomy" id="13658"/>
    <lineage>
        <taxon>Eukaryota</taxon>
        <taxon>Metazoa</taxon>
        <taxon>Ecdysozoa</taxon>
        <taxon>Nematoda</taxon>
        <taxon>Enoplea</taxon>
        <taxon>Dorylaimia</taxon>
        <taxon>Mermithida</taxon>
        <taxon>Mermithoidea</taxon>
        <taxon>Mermithidae</taxon>
        <taxon>Romanomermis</taxon>
    </lineage>
</organism>
<keyword evidence="1" id="KW-1185">Reference proteome</keyword>
<accession>A0A915JSM6</accession>
<reference evidence="2" key="1">
    <citation type="submission" date="2022-11" db="UniProtKB">
        <authorList>
            <consortium name="WormBaseParasite"/>
        </authorList>
    </citation>
    <scope>IDENTIFICATION</scope>
</reference>
<proteinExistence type="predicted"/>
<dbReference type="Proteomes" id="UP000887565">
    <property type="component" value="Unplaced"/>
</dbReference>
<dbReference type="AlphaFoldDB" id="A0A915JSM6"/>
<sequence length="76" mass="8767">MCCQSRLIRPMVRNKFWQISAGINRAEDGRNSISGAQNLPGQICPFRPSFFRHVSIGWGKVKMSRRSEQLTKLQFL</sequence>
<evidence type="ECO:0000313" key="2">
    <source>
        <dbReference type="WBParaSite" id="nRc.2.0.1.t28857-RA"/>
    </source>
</evidence>
<evidence type="ECO:0000313" key="1">
    <source>
        <dbReference type="Proteomes" id="UP000887565"/>
    </source>
</evidence>
<name>A0A915JSM6_ROMCU</name>
<dbReference type="WBParaSite" id="nRc.2.0.1.t28857-RA">
    <property type="protein sequence ID" value="nRc.2.0.1.t28857-RA"/>
    <property type="gene ID" value="nRc.2.0.1.g28857"/>
</dbReference>